<keyword evidence="4" id="KW-1185">Reference proteome</keyword>
<dbReference type="Proteomes" id="UP000663866">
    <property type="component" value="Unassembled WGS sequence"/>
</dbReference>
<evidence type="ECO:0008006" key="5">
    <source>
        <dbReference type="Google" id="ProtNLM"/>
    </source>
</evidence>
<sequence>MKVMLDTGANRTFISITALHPLNSKQFVNKSYKRVILADGYTSLSILGTWELSIIMGDMLTSIEAFVVKELCADCILGMDFNNKYKLIINTEEQMVSICNNHHRTTLTFDVSKGNINYPTRLINNIRIPPKRTVSVPVSVGLSSAKVLFRPSYKLQQRSSILMLNSSLTVQRHTSSILVHNPTNYSYSLPKGIILGTTTIPTLSFKRNETIDQQLVNKNIISLSQHIGDYEQQKKIKIILNQHAKLFDTSKPTVATGVKPHAIKTLDHPPPTSKPYYTTPNKQEENDQYRQDYPSFEIPTSYYNVVHVNKYTSIEEMHMLINHVQECTQFTIDTESEKSNGQLALIQLQTIPSRLPSLVILIELAHLPSNDSHVCVKIKEFFELIFRSNNELYSWGDMIKELDPIKNSALFKWPTLASLLDIQPHFPGWYEWALTHSESCCPKHHLDDANNVNIMSQNYLSSIFYCPRRSPYRPNELWSLQNALIYAAHIFIDKSSTVNNWAGGLTTNNSTLSSFRRKKMIKYAIYDVLSTTYLIRPISEYWTFQKLKNTNIIDLFTSFKSSPLPSLPTNKSSKNKSIKKNINSQKLFKLLDDDLELISDDDEIYLNQLIAPVTNQKHIYEEISNDEQELNITVPVNNVDLIVNEANEIIIDNNEQTEPDENIEQHHILSHQRRSIESRQKKIENETTHVEFKQMLKQNDVQYINVKVVNGLLRIGVKNEKIKQNYQQKISENMFDRQNYQTYRHHRHHRKRQQQH</sequence>
<dbReference type="EMBL" id="CAJOBG010002175">
    <property type="protein sequence ID" value="CAF3988975.1"/>
    <property type="molecule type" value="Genomic_DNA"/>
</dbReference>
<protein>
    <recommendedName>
        <fullName evidence="5">Peptidase A2 domain-containing protein</fullName>
    </recommendedName>
</protein>
<feature type="region of interest" description="Disordered" evidence="1">
    <location>
        <begin position="266"/>
        <end position="286"/>
    </location>
</feature>
<dbReference type="InterPro" id="IPR021109">
    <property type="entry name" value="Peptidase_aspartic_dom_sf"/>
</dbReference>
<dbReference type="CDD" id="cd00303">
    <property type="entry name" value="retropepsin_like"/>
    <property type="match status" value="1"/>
</dbReference>
<comment type="caution">
    <text evidence="3">The sequence shown here is derived from an EMBL/GenBank/DDBJ whole genome shotgun (WGS) entry which is preliminary data.</text>
</comment>
<reference evidence="3" key="1">
    <citation type="submission" date="2021-02" db="EMBL/GenBank/DDBJ databases">
        <authorList>
            <person name="Nowell W R."/>
        </authorList>
    </citation>
    <scope>NUCLEOTIDE SEQUENCE</scope>
</reference>
<dbReference type="Pfam" id="PF13975">
    <property type="entry name" value="gag-asp_proteas"/>
    <property type="match status" value="1"/>
</dbReference>
<dbReference type="SUPFAM" id="SSF50630">
    <property type="entry name" value="Acid proteases"/>
    <property type="match status" value="1"/>
</dbReference>
<dbReference type="Gene3D" id="2.40.70.10">
    <property type="entry name" value="Acid Proteases"/>
    <property type="match status" value="1"/>
</dbReference>
<evidence type="ECO:0000313" key="4">
    <source>
        <dbReference type="Proteomes" id="UP000663866"/>
    </source>
</evidence>
<dbReference type="AlphaFoldDB" id="A0A819N019"/>
<gene>
    <name evidence="3" type="ORF">OVN521_LOCUS14370</name>
    <name evidence="2" type="ORF">WKI299_LOCUS33252</name>
</gene>
<dbReference type="Proteomes" id="UP000663856">
    <property type="component" value="Unassembled WGS sequence"/>
</dbReference>
<evidence type="ECO:0000313" key="2">
    <source>
        <dbReference type="EMBL" id="CAF2177113.1"/>
    </source>
</evidence>
<accession>A0A819N019</accession>
<evidence type="ECO:0000256" key="1">
    <source>
        <dbReference type="SAM" id="MobiDB-lite"/>
    </source>
</evidence>
<evidence type="ECO:0000313" key="3">
    <source>
        <dbReference type="EMBL" id="CAF3988975.1"/>
    </source>
</evidence>
<proteinExistence type="predicted"/>
<dbReference type="EMBL" id="CAJNRF010015602">
    <property type="protein sequence ID" value="CAF2177113.1"/>
    <property type="molecule type" value="Genomic_DNA"/>
</dbReference>
<organism evidence="3 4">
    <name type="scientific">Rotaria magnacalcarata</name>
    <dbReference type="NCBI Taxonomy" id="392030"/>
    <lineage>
        <taxon>Eukaryota</taxon>
        <taxon>Metazoa</taxon>
        <taxon>Spiralia</taxon>
        <taxon>Gnathifera</taxon>
        <taxon>Rotifera</taxon>
        <taxon>Eurotatoria</taxon>
        <taxon>Bdelloidea</taxon>
        <taxon>Philodinida</taxon>
        <taxon>Philodinidae</taxon>
        <taxon>Rotaria</taxon>
    </lineage>
</organism>
<name>A0A819N019_9BILA</name>